<dbReference type="InterPro" id="IPR036291">
    <property type="entry name" value="NAD(P)-bd_dom_sf"/>
</dbReference>
<dbReference type="STRING" id="251221.gene:10759774"/>
<dbReference type="Proteomes" id="UP000000557">
    <property type="component" value="Chromosome"/>
</dbReference>
<organism evidence="4 5">
    <name type="scientific">Gloeobacter violaceus (strain ATCC 29082 / PCC 7421)</name>
    <dbReference type="NCBI Taxonomy" id="251221"/>
    <lineage>
        <taxon>Bacteria</taxon>
        <taxon>Bacillati</taxon>
        <taxon>Cyanobacteriota</taxon>
        <taxon>Cyanophyceae</taxon>
        <taxon>Gloeobacterales</taxon>
        <taxon>Gloeobacteraceae</taxon>
        <taxon>Gloeobacter</taxon>
    </lineage>
</organism>
<evidence type="ECO:0000256" key="1">
    <source>
        <dbReference type="ARBA" id="ARBA00006328"/>
    </source>
</evidence>
<dbReference type="OrthoDB" id="9794300at2"/>
<dbReference type="SUPFAM" id="SSF51735">
    <property type="entry name" value="NAD(P)-binding Rossmann-fold domains"/>
    <property type="match status" value="1"/>
</dbReference>
<name>Q7NIA4_GLOVI</name>
<dbReference type="Gene3D" id="3.40.50.720">
    <property type="entry name" value="NAD(P)-binding Rossmann-like Domain"/>
    <property type="match status" value="1"/>
</dbReference>
<dbReference type="AlphaFoldDB" id="Q7NIA4"/>
<comment type="similarity">
    <text evidence="1">Belongs to the NmrA-type oxidoreductase family.</text>
</comment>
<dbReference type="Gene3D" id="3.90.25.10">
    <property type="entry name" value="UDP-galactose 4-epimerase, domain 1"/>
    <property type="match status" value="1"/>
</dbReference>
<accession>Q7NIA4</accession>
<protein>
    <submittedName>
        <fullName evidence="4">Glr2279 protein</fullName>
    </submittedName>
</protein>
<dbReference type="HOGENOM" id="CLU_007383_8_4_3"/>
<dbReference type="PATRIC" id="fig|251221.4.peg.2314"/>
<dbReference type="CDD" id="cd05251">
    <property type="entry name" value="NmrA_like_SDR_a"/>
    <property type="match status" value="1"/>
</dbReference>
<dbReference type="InterPro" id="IPR008030">
    <property type="entry name" value="NmrA-like"/>
</dbReference>
<gene>
    <name evidence="4" type="ordered locus">glr2279</name>
</gene>
<keyword evidence="5" id="KW-1185">Reference proteome</keyword>
<sequence>MEKSNQTILVTGATGHQGGAVSRHLLQRKFMVRALVRDENKPAAQALKQAGAELIEGDLDERASLERALQGVFGVFSVQSFDDGLDVEIRQGKALVDAAKAVGTQHFLYSSVGSAERKTGIPHFDSKFQVEGYLRASGLPYTILRPVFFMYNYSSMRPMIETGTLSQPLSPERKLQQLSEDDYGEMVAEVFERPADFLNREEEVASVDLTMTEVAAAFSRVLGENVAYQQIPFEAFEQQAGEEMTTMYRWFEEVGYGADLVKLKRDFPEPTDLEAYLRDHDWAKPTESASD</sequence>
<evidence type="ECO:0000256" key="2">
    <source>
        <dbReference type="ARBA" id="ARBA00022857"/>
    </source>
</evidence>
<dbReference type="RefSeq" id="WP_011142276.1">
    <property type="nucleotide sequence ID" value="NC_005125.1"/>
</dbReference>
<dbReference type="InParanoid" id="Q7NIA4"/>
<keyword evidence="2" id="KW-0521">NADP</keyword>
<proteinExistence type="inferred from homology"/>
<evidence type="ECO:0000313" key="4">
    <source>
        <dbReference type="EMBL" id="BAC90220.1"/>
    </source>
</evidence>
<dbReference type="EnsemblBacteria" id="BAC90220">
    <property type="protein sequence ID" value="BAC90220"/>
    <property type="gene ID" value="BAC90220"/>
</dbReference>
<dbReference type="PANTHER" id="PTHR42748">
    <property type="entry name" value="NITROGEN METABOLITE REPRESSION PROTEIN NMRA FAMILY MEMBER"/>
    <property type="match status" value="1"/>
</dbReference>
<dbReference type="PANTHER" id="PTHR42748:SF7">
    <property type="entry name" value="NMRA LIKE REDOX SENSOR 1-RELATED"/>
    <property type="match status" value="1"/>
</dbReference>
<dbReference type="KEGG" id="gvi:glr2279"/>
<dbReference type="eggNOG" id="COG0702">
    <property type="taxonomic scope" value="Bacteria"/>
</dbReference>
<evidence type="ECO:0000259" key="3">
    <source>
        <dbReference type="Pfam" id="PF05368"/>
    </source>
</evidence>
<dbReference type="PhylomeDB" id="Q7NIA4"/>
<feature type="domain" description="NmrA-like" evidence="3">
    <location>
        <begin position="5"/>
        <end position="277"/>
    </location>
</feature>
<dbReference type="Pfam" id="PF05368">
    <property type="entry name" value="NmrA"/>
    <property type="match status" value="1"/>
</dbReference>
<dbReference type="EMBL" id="BA000045">
    <property type="protein sequence ID" value="BAC90220.1"/>
    <property type="molecule type" value="Genomic_DNA"/>
</dbReference>
<reference evidence="4 5" key="1">
    <citation type="journal article" date="2003" name="DNA Res.">
        <title>Complete genome structure of Gloeobacter violaceus PCC 7421, a cyanobacterium that lacks thylakoids.</title>
        <authorList>
            <person name="Nakamura Y."/>
            <person name="Kaneko T."/>
            <person name="Sato S."/>
            <person name="Mimuro M."/>
            <person name="Miyashita H."/>
            <person name="Tsuchiya T."/>
            <person name="Sasamoto S."/>
            <person name="Watanabe A."/>
            <person name="Kawashima K."/>
            <person name="Kishida Y."/>
            <person name="Kiyokawa C."/>
            <person name="Kohara M."/>
            <person name="Matsumoto M."/>
            <person name="Matsuno A."/>
            <person name="Nakazaki N."/>
            <person name="Shimpo S."/>
            <person name="Takeuchi C."/>
            <person name="Yamada M."/>
            <person name="Tabata S."/>
        </authorList>
    </citation>
    <scope>NUCLEOTIDE SEQUENCE [LARGE SCALE GENOMIC DNA]</scope>
    <source>
        <strain evidence="5">ATCC 29082 / PCC 7421</strain>
    </source>
</reference>
<evidence type="ECO:0000313" key="5">
    <source>
        <dbReference type="Proteomes" id="UP000000557"/>
    </source>
</evidence>
<reference evidence="4 5" key="2">
    <citation type="journal article" date="2003" name="DNA Res.">
        <title>Complete genome structure of Gloeobacter violaceus PCC 7421, a cyanobacterium that lacks thylakoids (supplement).</title>
        <authorList>
            <person name="Nakamura Y."/>
            <person name="Kaneko T."/>
            <person name="Sato S."/>
            <person name="Mimuro M."/>
            <person name="Miyashita H."/>
            <person name="Tsuchiya T."/>
            <person name="Sasamoto S."/>
            <person name="Watanabe A."/>
            <person name="Kawashima K."/>
            <person name="Kishida Y."/>
            <person name="Kiyokawa C."/>
            <person name="Kohara M."/>
            <person name="Matsumoto M."/>
            <person name="Matsuno A."/>
            <person name="Nakazaki N."/>
            <person name="Shimpo S."/>
            <person name="Takeuchi C."/>
            <person name="Yamada M."/>
            <person name="Tabata S."/>
        </authorList>
    </citation>
    <scope>NUCLEOTIDE SEQUENCE [LARGE SCALE GENOMIC DNA]</scope>
    <source>
        <strain evidence="5">ATCC 29082 / PCC 7421</strain>
    </source>
</reference>
<dbReference type="InterPro" id="IPR051164">
    <property type="entry name" value="NmrA-like_oxidored"/>
</dbReference>